<dbReference type="EMBL" id="OX459119">
    <property type="protein sequence ID" value="CAI9094443.1"/>
    <property type="molecule type" value="Genomic_DNA"/>
</dbReference>
<accession>A0AAV1CH08</accession>
<dbReference type="PANTHER" id="PTHR44259">
    <property type="entry name" value="OS07G0183000 PROTEIN-RELATED"/>
    <property type="match status" value="1"/>
</dbReference>
<keyword evidence="3" id="KW-1185">Reference proteome</keyword>
<dbReference type="AlphaFoldDB" id="A0AAV1CH08"/>
<protein>
    <submittedName>
        <fullName evidence="2">OLC1v1030187C1</fullName>
    </submittedName>
</protein>
<gene>
    <name evidence="2" type="ORF">OLC1_LOCUS5604</name>
</gene>
<feature type="domain" description="KIB1-4 beta-propeller" evidence="1">
    <location>
        <begin position="62"/>
        <end position="180"/>
    </location>
</feature>
<dbReference type="InterPro" id="IPR050942">
    <property type="entry name" value="F-box_BR-signaling"/>
</dbReference>
<name>A0AAV1CH08_OLDCO</name>
<sequence length="247" mass="27465">MRPERDWSGLLPEMLEQIATRIRVVEDFMAFRGVCTCWRSAVTKGQFLNSSPNTTPLLMLPEEKKIVMRLTVPKAKDKWCMRARFGWLLTVDFYAATAEADLLNPISGAKMTLPSIDTFPDYVGSEYIRNANKPFITKAVLSADPSRTSDFVLMVVHTFGDFFGFWRSRDSSWSKIESPPGCVYLVESSSGELLALIPSDSVTHLRVVRLDVTRGTSEISATLGEDAVFVGCGAVFSVLASAFPFRV</sequence>
<evidence type="ECO:0000313" key="2">
    <source>
        <dbReference type="EMBL" id="CAI9094443.1"/>
    </source>
</evidence>
<proteinExistence type="predicted"/>
<dbReference type="Proteomes" id="UP001161247">
    <property type="component" value="Chromosome 2"/>
</dbReference>
<dbReference type="Pfam" id="PF03478">
    <property type="entry name" value="Beta-prop_KIB1-4"/>
    <property type="match status" value="1"/>
</dbReference>
<dbReference type="InterPro" id="IPR005174">
    <property type="entry name" value="KIB1-4_b-propeller"/>
</dbReference>
<evidence type="ECO:0000259" key="1">
    <source>
        <dbReference type="Pfam" id="PF03478"/>
    </source>
</evidence>
<dbReference type="PANTHER" id="PTHR44259:SF108">
    <property type="entry name" value="F-BOX PROTEIN SKIP23-LIKE"/>
    <property type="match status" value="1"/>
</dbReference>
<evidence type="ECO:0000313" key="3">
    <source>
        <dbReference type="Proteomes" id="UP001161247"/>
    </source>
</evidence>
<organism evidence="2 3">
    <name type="scientific">Oldenlandia corymbosa var. corymbosa</name>
    <dbReference type="NCBI Taxonomy" id="529605"/>
    <lineage>
        <taxon>Eukaryota</taxon>
        <taxon>Viridiplantae</taxon>
        <taxon>Streptophyta</taxon>
        <taxon>Embryophyta</taxon>
        <taxon>Tracheophyta</taxon>
        <taxon>Spermatophyta</taxon>
        <taxon>Magnoliopsida</taxon>
        <taxon>eudicotyledons</taxon>
        <taxon>Gunneridae</taxon>
        <taxon>Pentapetalae</taxon>
        <taxon>asterids</taxon>
        <taxon>lamiids</taxon>
        <taxon>Gentianales</taxon>
        <taxon>Rubiaceae</taxon>
        <taxon>Rubioideae</taxon>
        <taxon>Spermacoceae</taxon>
        <taxon>Hedyotis-Oldenlandia complex</taxon>
        <taxon>Oldenlandia</taxon>
    </lineage>
</organism>
<reference evidence="2" key="1">
    <citation type="submission" date="2023-03" db="EMBL/GenBank/DDBJ databases">
        <authorList>
            <person name="Julca I."/>
        </authorList>
    </citation>
    <scope>NUCLEOTIDE SEQUENCE</scope>
</reference>